<protein>
    <submittedName>
        <fullName evidence="1">Uncharacterized protein</fullName>
    </submittedName>
</protein>
<dbReference type="EMBL" id="JXQV01000043">
    <property type="protein sequence ID" value="KIP98195.1"/>
    <property type="molecule type" value="Genomic_DNA"/>
</dbReference>
<gene>
    <name evidence="1" type="ORF">RU07_22770</name>
</gene>
<name>A0A0D0IY99_AGRTU</name>
<evidence type="ECO:0000313" key="1">
    <source>
        <dbReference type="EMBL" id="KIP98195.1"/>
    </source>
</evidence>
<reference evidence="1 2" key="1">
    <citation type="submission" date="2014-12" db="EMBL/GenBank/DDBJ databases">
        <title>16Stimator: statistical estimation of ribosomal gene copy numbers from draft genome assemblies.</title>
        <authorList>
            <person name="Perisin M.A."/>
            <person name="Vetter M."/>
            <person name="Gilbert J.A."/>
            <person name="Bergelson J."/>
        </authorList>
    </citation>
    <scope>NUCLEOTIDE SEQUENCE [LARGE SCALE GENOMIC DNA]</scope>
    <source>
        <strain evidence="1 2">MEJ076</strain>
    </source>
</reference>
<sequence length="225" mass="26367">MLLLLRDCLQQGINFRQKLRERFFIECYEALDGAANLSTDLYTAFTYVVNKIEKNELDADYDPVFYYMIEFAGNWFHNNENLKSVRESNSRSVFSSYFGNIRNSVIIYRILEEPNDQYTKDSAKETEVIATSVLRNYYNIPFYIAYHQEAWGEAATLARAVYDYVFDPSARGRPSNLLPISGELTINWRRNADWIFDPANRHWLTSGVENTDQIEPRFLTSGYMM</sequence>
<accession>A0A0D0IY99</accession>
<dbReference type="AlphaFoldDB" id="A0A0D0IY99"/>
<comment type="caution">
    <text evidence="1">The sequence shown here is derived from an EMBL/GenBank/DDBJ whole genome shotgun (WGS) entry which is preliminary data.</text>
</comment>
<proteinExistence type="predicted"/>
<evidence type="ECO:0000313" key="2">
    <source>
        <dbReference type="Proteomes" id="UP000035017"/>
    </source>
</evidence>
<dbReference type="Proteomes" id="UP000035017">
    <property type="component" value="Unassembled WGS sequence"/>
</dbReference>
<organism evidence="1 2">
    <name type="scientific">Agrobacterium tumefaciens</name>
    <dbReference type="NCBI Taxonomy" id="358"/>
    <lineage>
        <taxon>Bacteria</taxon>
        <taxon>Pseudomonadati</taxon>
        <taxon>Pseudomonadota</taxon>
        <taxon>Alphaproteobacteria</taxon>
        <taxon>Hyphomicrobiales</taxon>
        <taxon>Rhizobiaceae</taxon>
        <taxon>Rhizobium/Agrobacterium group</taxon>
        <taxon>Agrobacterium</taxon>
        <taxon>Agrobacterium tumefaciens complex</taxon>
    </lineage>
</organism>